<dbReference type="CDD" id="cd00093">
    <property type="entry name" value="HTH_XRE"/>
    <property type="match status" value="1"/>
</dbReference>
<organism evidence="2 3">
    <name type="scientific">Cryobacterium lactosi</name>
    <dbReference type="NCBI Taxonomy" id="1259202"/>
    <lineage>
        <taxon>Bacteria</taxon>
        <taxon>Bacillati</taxon>
        <taxon>Actinomycetota</taxon>
        <taxon>Actinomycetes</taxon>
        <taxon>Micrococcales</taxon>
        <taxon>Microbacteriaceae</taxon>
        <taxon>Cryobacterium</taxon>
    </lineage>
</organism>
<dbReference type="InterPro" id="IPR010982">
    <property type="entry name" value="Lambda_DNA-bd_dom_sf"/>
</dbReference>
<dbReference type="OrthoDB" id="3824825at2"/>
<keyword evidence="3" id="KW-1185">Reference proteome</keyword>
<comment type="caution">
    <text evidence="2">The sequence shown here is derived from an EMBL/GenBank/DDBJ whole genome shotgun (WGS) entry which is preliminary data.</text>
</comment>
<accession>A0A4R9BH35</accession>
<evidence type="ECO:0000259" key="1">
    <source>
        <dbReference type="PROSITE" id="PS50943"/>
    </source>
</evidence>
<reference evidence="2 3" key="1">
    <citation type="submission" date="2019-03" db="EMBL/GenBank/DDBJ databases">
        <title>Genomics of glacier-inhabiting Cryobacterium strains.</title>
        <authorList>
            <person name="Liu Q."/>
            <person name="Xin Y.-H."/>
        </authorList>
    </citation>
    <scope>NUCLEOTIDE SEQUENCE [LARGE SCALE GENOMIC DNA]</scope>
    <source>
        <strain evidence="2 3">Sr59</strain>
    </source>
</reference>
<evidence type="ECO:0000313" key="2">
    <source>
        <dbReference type="EMBL" id="TFD84025.1"/>
    </source>
</evidence>
<dbReference type="Gene3D" id="1.10.260.40">
    <property type="entry name" value="lambda repressor-like DNA-binding domains"/>
    <property type="match status" value="1"/>
</dbReference>
<dbReference type="SMART" id="SM00530">
    <property type="entry name" value="HTH_XRE"/>
    <property type="match status" value="1"/>
</dbReference>
<gene>
    <name evidence="2" type="ORF">E3T61_19840</name>
</gene>
<dbReference type="EMBL" id="SOHM01000042">
    <property type="protein sequence ID" value="TFD84025.1"/>
    <property type="molecule type" value="Genomic_DNA"/>
</dbReference>
<feature type="domain" description="HTH cro/C1-type" evidence="1">
    <location>
        <begin position="40"/>
        <end position="84"/>
    </location>
</feature>
<dbReference type="PROSITE" id="PS50943">
    <property type="entry name" value="HTH_CROC1"/>
    <property type="match status" value="1"/>
</dbReference>
<dbReference type="InterPro" id="IPR001387">
    <property type="entry name" value="Cro/C1-type_HTH"/>
</dbReference>
<dbReference type="Proteomes" id="UP000298468">
    <property type="component" value="Unassembled WGS sequence"/>
</dbReference>
<dbReference type="AlphaFoldDB" id="A0A4R9BH35"/>
<proteinExistence type="predicted"/>
<dbReference type="SUPFAM" id="SSF47413">
    <property type="entry name" value="lambda repressor-like DNA-binding domains"/>
    <property type="match status" value="1"/>
</dbReference>
<dbReference type="GO" id="GO:0003677">
    <property type="term" value="F:DNA binding"/>
    <property type="evidence" value="ECO:0007669"/>
    <property type="project" value="InterPro"/>
</dbReference>
<sequence length="270" mass="28891">MVTPLPDGSTIRPMNCTYATHCTYAMYAGDMSFQSAASLVTRMRVKREMTKSSFAELVGVPTSTITRIESGVVDPTYSMLQKLATGAGFLLTETLSDLGSDAPYAVAVERIRTASTADRSRLIKKLAQTATLAPVIKRPGVRIFALDRPVGELIHYLVARGANPAVSSLEAVAADISSTRSFTPVVYVERPEDLDELPPMSPTAKSSVIVLPITENVRRFTTWVNGTAMLAPEWGMLDALASPGRQADVAQSFLPQLAGRIALTEAGVAA</sequence>
<protein>
    <submittedName>
        <fullName evidence="2">XRE family transcriptional regulator</fullName>
    </submittedName>
</protein>
<dbReference type="Pfam" id="PF01381">
    <property type="entry name" value="HTH_3"/>
    <property type="match status" value="1"/>
</dbReference>
<evidence type="ECO:0000313" key="3">
    <source>
        <dbReference type="Proteomes" id="UP000298468"/>
    </source>
</evidence>
<name>A0A4R9BH35_9MICO</name>